<dbReference type="AlphaFoldDB" id="A0A418V5C2"/>
<dbReference type="Pfam" id="PF07883">
    <property type="entry name" value="Cupin_2"/>
    <property type="match status" value="1"/>
</dbReference>
<feature type="region of interest" description="Disordered" evidence="1">
    <location>
        <begin position="1"/>
        <end position="49"/>
    </location>
</feature>
<dbReference type="InterPro" id="IPR011051">
    <property type="entry name" value="RmlC_Cupin_sf"/>
</dbReference>
<dbReference type="RefSeq" id="WP_119762349.1">
    <property type="nucleotide sequence ID" value="NZ_QYUJ01000014.1"/>
</dbReference>
<evidence type="ECO:0000259" key="2">
    <source>
        <dbReference type="Pfam" id="PF07883"/>
    </source>
</evidence>
<name>A0A418V5C2_9DEIO</name>
<dbReference type="SUPFAM" id="SSF51182">
    <property type="entry name" value="RmlC-like cupins"/>
    <property type="match status" value="1"/>
</dbReference>
<feature type="compositionally biased region" description="Basic and acidic residues" evidence="1">
    <location>
        <begin position="40"/>
        <end position="49"/>
    </location>
</feature>
<dbReference type="InterPro" id="IPR014710">
    <property type="entry name" value="RmlC-like_jellyroll"/>
</dbReference>
<comment type="caution">
    <text evidence="3">The sequence shown here is derived from an EMBL/GenBank/DDBJ whole genome shotgun (WGS) entry which is preliminary data.</text>
</comment>
<keyword evidence="4" id="KW-1185">Reference proteome</keyword>
<dbReference type="OrthoDB" id="882143at2"/>
<dbReference type="Proteomes" id="UP000286287">
    <property type="component" value="Unassembled WGS sequence"/>
</dbReference>
<feature type="compositionally biased region" description="Polar residues" evidence="1">
    <location>
        <begin position="1"/>
        <end position="26"/>
    </location>
</feature>
<evidence type="ECO:0000313" key="4">
    <source>
        <dbReference type="Proteomes" id="UP000286287"/>
    </source>
</evidence>
<gene>
    <name evidence="3" type="ORF">D3875_06685</name>
</gene>
<dbReference type="EMBL" id="QYUJ01000014">
    <property type="protein sequence ID" value="RJF71306.1"/>
    <property type="molecule type" value="Genomic_DNA"/>
</dbReference>
<proteinExistence type="predicted"/>
<evidence type="ECO:0000256" key="1">
    <source>
        <dbReference type="SAM" id="MobiDB-lite"/>
    </source>
</evidence>
<sequence length="106" mass="11717">MTQPQYKVSRNANSNDSEHQLIQTPAASMRLWDNEQPAETADKQPKTNDYDTLGYVIEGQVELILGGQTLTLQAGDSYHVPKGVEHTYRVTETLTAVEVTVPGNKS</sequence>
<accession>A0A418V5C2</accession>
<dbReference type="Gene3D" id="2.60.120.10">
    <property type="entry name" value="Jelly Rolls"/>
    <property type="match status" value="1"/>
</dbReference>
<feature type="domain" description="Cupin type-2" evidence="2">
    <location>
        <begin position="44"/>
        <end position="96"/>
    </location>
</feature>
<organism evidence="3 4">
    <name type="scientific">Deinococcus cavernae</name>
    <dbReference type="NCBI Taxonomy" id="2320857"/>
    <lineage>
        <taxon>Bacteria</taxon>
        <taxon>Thermotogati</taxon>
        <taxon>Deinococcota</taxon>
        <taxon>Deinococci</taxon>
        <taxon>Deinococcales</taxon>
        <taxon>Deinococcaceae</taxon>
        <taxon>Deinococcus</taxon>
    </lineage>
</organism>
<protein>
    <submittedName>
        <fullName evidence="3">Cupin domain-containing protein</fullName>
    </submittedName>
</protein>
<evidence type="ECO:0000313" key="3">
    <source>
        <dbReference type="EMBL" id="RJF71306.1"/>
    </source>
</evidence>
<reference evidence="3 4" key="1">
    <citation type="submission" date="2018-09" db="EMBL/GenBank/DDBJ databases">
        <authorList>
            <person name="Zhu H."/>
        </authorList>
    </citation>
    <scope>NUCLEOTIDE SEQUENCE [LARGE SCALE GENOMIC DNA]</scope>
    <source>
        <strain evidence="3 4">K2S05-167</strain>
    </source>
</reference>
<dbReference type="InterPro" id="IPR013096">
    <property type="entry name" value="Cupin_2"/>
</dbReference>